<reference evidence="1" key="1">
    <citation type="submission" date="2022-04" db="EMBL/GenBank/DDBJ databases">
        <title>A functionally conserved STORR gene fusion in Papaver species that diverged 16.8 million years ago.</title>
        <authorList>
            <person name="Catania T."/>
        </authorList>
    </citation>
    <scope>NUCLEOTIDE SEQUENCE</scope>
    <source>
        <strain evidence="1">S-188037</strain>
    </source>
</reference>
<organism evidence="1 2">
    <name type="scientific">Papaver atlanticum</name>
    <dbReference type="NCBI Taxonomy" id="357466"/>
    <lineage>
        <taxon>Eukaryota</taxon>
        <taxon>Viridiplantae</taxon>
        <taxon>Streptophyta</taxon>
        <taxon>Embryophyta</taxon>
        <taxon>Tracheophyta</taxon>
        <taxon>Spermatophyta</taxon>
        <taxon>Magnoliopsida</taxon>
        <taxon>Ranunculales</taxon>
        <taxon>Papaveraceae</taxon>
        <taxon>Papaveroideae</taxon>
        <taxon>Papaver</taxon>
    </lineage>
</organism>
<dbReference type="AlphaFoldDB" id="A0AAD4TD62"/>
<comment type="caution">
    <text evidence="1">The sequence shown here is derived from an EMBL/GenBank/DDBJ whole genome shotgun (WGS) entry which is preliminary data.</text>
</comment>
<sequence length="49" mass="5579">MDLEYGFPCSHNDYNCRCKQFGKALYLNWLIVYLQGAGGFSKSSPPIFV</sequence>
<keyword evidence="2" id="KW-1185">Reference proteome</keyword>
<protein>
    <submittedName>
        <fullName evidence="1">Uncharacterized protein</fullName>
    </submittedName>
</protein>
<accession>A0AAD4TD62</accession>
<dbReference type="Proteomes" id="UP001202328">
    <property type="component" value="Unassembled WGS sequence"/>
</dbReference>
<dbReference type="EMBL" id="JAJJMB010003267">
    <property type="protein sequence ID" value="KAI3948427.1"/>
    <property type="molecule type" value="Genomic_DNA"/>
</dbReference>
<gene>
    <name evidence="1" type="ORF">MKW98_019177</name>
</gene>
<proteinExistence type="predicted"/>
<evidence type="ECO:0000313" key="1">
    <source>
        <dbReference type="EMBL" id="KAI3948427.1"/>
    </source>
</evidence>
<name>A0AAD4TD62_9MAGN</name>
<evidence type="ECO:0000313" key="2">
    <source>
        <dbReference type="Proteomes" id="UP001202328"/>
    </source>
</evidence>